<keyword evidence="1" id="KW-0472">Membrane</keyword>
<feature type="non-terminal residue" evidence="2">
    <location>
        <position position="1"/>
    </location>
</feature>
<proteinExistence type="predicted"/>
<comment type="caution">
    <text evidence="2">The sequence shown here is derived from an EMBL/GenBank/DDBJ whole genome shotgun (WGS) entry which is preliminary data.</text>
</comment>
<keyword evidence="1" id="KW-0812">Transmembrane</keyword>
<sequence length="43" mass="4562">ANLNDAVFVISVGNFAIIGFTLGIFAYVSSPMEFADIPAAREL</sequence>
<protein>
    <submittedName>
        <fullName evidence="2">Uncharacterized protein</fullName>
    </submittedName>
</protein>
<organism evidence="2">
    <name type="scientific">termite gut metagenome</name>
    <dbReference type="NCBI Taxonomy" id="433724"/>
    <lineage>
        <taxon>unclassified sequences</taxon>
        <taxon>metagenomes</taxon>
        <taxon>organismal metagenomes</taxon>
    </lineage>
</organism>
<reference evidence="2" key="1">
    <citation type="submission" date="2019-03" db="EMBL/GenBank/DDBJ databases">
        <title>Single cell metagenomics reveals metabolic interactions within the superorganism composed of flagellate Streblomastix strix and complex community of Bacteroidetes bacteria on its surface.</title>
        <authorList>
            <person name="Treitli S.C."/>
            <person name="Kolisko M."/>
            <person name="Husnik F."/>
            <person name="Keeling P."/>
            <person name="Hampl V."/>
        </authorList>
    </citation>
    <scope>NUCLEOTIDE SEQUENCE</scope>
    <source>
        <strain evidence="2">STM</strain>
    </source>
</reference>
<accession>A0A5J4PJ20</accession>
<evidence type="ECO:0000256" key="1">
    <source>
        <dbReference type="SAM" id="Phobius"/>
    </source>
</evidence>
<evidence type="ECO:0000313" key="2">
    <source>
        <dbReference type="EMBL" id="KAA6309477.1"/>
    </source>
</evidence>
<name>A0A5J4PJ20_9ZZZZ</name>
<dbReference type="EMBL" id="SNRY01007927">
    <property type="protein sequence ID" value="KAA6309477.1"/>
    <property type="molecule type" value="Genomic_DNA"/>
</dbReference>
<dbReference type="AlphaFoldDB" id="A0A5J4PJ20"/>
<feature type="transmembrane region" description="Helical" evidence="1">
    <location>
        <begin position="6"/>
        <end position="28"/>
    </location>
</feature>
<keyword evidence="1" id="KW-1133">Transmembrane helix</keyword>
<gene>
    <name evidence="2" type="ORF">EZS27_039037</name>
</gene>